<comment type="catalytic activity">
    <reaction evidence="7">
        <text>L-threonyl-[protein] + ATP = O-phospho-L-threonyl-[protein] + ADP + H(+)</text>
        <dbReference type="Rhea" id="RHEA:46608"/>
        <dbReference type="Rhea" id="RHEA-COMP:11060"/>
        <dbReference type="Rhea" id="RHEA-COMP:11605"/>
        <dbReference type="ChEBI" id="CHEBI:15378"/>
        <dbReference type="ChEBI" id="CHEBI:30013"/>
        <dbReference type="ChEBI" id="CHEBI:30616"/>
        <dbReference type="ChEBI" id="CHEBI:61977"/>
        <dbReference type="ChEBI" id="CHEBI:456216"/>
        <dbReference type="EC" id="2.7.11.1"/>
    </reaction>
</comment>
<dbReference type="PANTHER" id="PTHR47634:SF9">
    <property type="entry name" value="PROTEIN KINASE DOMAIN-CONTAINING PROTEIN-RELATED"/>
    <property type="match status" value="1"/>
</dbReference>
<evidence type="ECO:0000256" key="3">
    <source>
        <dbReference type="ARBA" id="ARBA00022679"/>
    </source>
</evidence>
<dbReference type="InterPro" id="IPR051334">
    <property type="entry name" value="SRPK"/>
</dbReference>
<dbReference type="SUPFAM" id="SSF56112">
    <property type="entry name" value="Protein kinase-like (PK-like)"/>
    <property type="match status" value="1"/>
</dbReference>
<dbReference type="EMBL" id="DS995793">
    <property type="protein sequence ID" value="EGE09047.1"/>
    <property type="molecule type" value="Genomic_DNA"/>
</dbReference>
<proteinExistence type="predicted"/>
<keyword evidence="4" id="KW-0547">Nucleotide-binding</keyword>
<keyword evidence="11" id="KW-1185">Reference proteome</keyword>
<evidence type="ECO:0000256" key="1">
    <source>
        <dbReference type="ARBA" id="ARBA00012513"/>
    </source>
</evidence>
<evidence type="ECO:0000313" key="10">
    <source>
        <dbReference type="EMBL" id="EGE09047.1"/>
    </source>
</evidence>
<dbReference type="SMART" id="SM00220">
    <property type="entry name" value="S_TKc"/>
    <property type="match status" value="1"/>
</dbReference>
<dbReference type="eggNOG" id="KOG1290">
    <property type="taxonomic scope" value="Eukaryota"/>
</dbReference>
<name>F2Q4H9_TRIEC</name>
<dbReference type="PROSITE" id="PS50011">
    <property type="entry name" value="PROTEIN_KINASE_DOM"/>
    <property type="match status" value="1"/>
</dbReference>
<keyword evidence="2" id="KW-0723">Serine/threonine-protein kinase</keyword>
<keyword evidence="5 10" id="KW-0418">Kinase</keyword>
<evidence type="ECO:0000259" key="9">
    <source>
        <dbReference type="PROSITE" id="PS50011"/>
    </source>
</evidence>
<evidence type="ECO:0000256" key="6">
    <source>
        <dbReference type="ARBA" id="ARBA00022840"/>
    </source>
</evidence>
<dbReference type="Pfam" id="PF00069">
    <property type="entry name" value="Pkinase"/>
    <property type="match status" value="1"/>
</dbReference>
<feature type="domain" description="Protein kinase" evidence="9">
    <location>
        <begin position="50"/>
        <end position="258"/>
    </location>
</feature>
<dbReference type="GO" id="GO:0004674">
    <property type="term" value="F:protein serine/threonine kinase activity"/>
    <property type="evidence" value="ECO:0007669"/>
    <property type="project" value="UniProtKB-KW"/>
</dbReference>
<dbReference type="GO" id="GO:0050684">
    <property type="term" value="P:regulation of mRNA processing"/>
    <property type="evidence" value="ECO:0007669"/>
    <property type="project" value="TreeGrafter"/>
</dbReference>
<evidence type="ECO:0000256" key="8">
    <source>
        <dbReference type="ARBA" id="ARBA00048679"/>
    </source>
</evidence>
<dbReference type="InterPro" id="IPR011009">
    <property type="entry name" value="Kinase-like_dom_sf"/>
</dbReference>
<protein>
    <recommendedName>
        <fullName evidence="1">non-specific serine/threonine protein kinase</fullName>
        <ecNumber evidence="1">2.7.11.1</ecNumber>
    </recommendedName>
</protein>
<dbReference type="VEuPathDB" id="FungiDB:TEQG_08076"/>
<dbReference type="Gene3D" id="1.10.510.10">
    <property type="entry name" value="Transferase(Phosphotransferase) domain 1"/>
    <property type="match status" value="1"/>
</dbReference>
<dbReference type="PANTHER" id="PTHR47634">
    <property type="entry name" value="PROTEIN KINASE DOMAIN-CONTAINING PROTEIN-RELATED"/>
    <property type="match status" value="1"/>
</dbReference>
<dbReference type="InterPro" id="IPR000719">
    <property type="entry name" value="Prot_kinase_dom"/>
</dbReference>
<gene>
    <name evidence="10" type="ORF">TEQG_08076</name>
</gene>
<dbReference type="Gene3D" id="3.30.200.20">
    <property type="entry name" value="Phosphorylase Kinase, domain 1"/>
    <property type="match status" value="1"/>
</dbReference>
<evidence type="ECO:0000313" key="11">
    <source>
        <dbReference type="Proteomes" id="UP000009169"/>
    </source>
</evidence>
<dbReference type="GO" id="GO:0005524">
    <property type="term" value="F:ATP binding"/>
    <property type="evidence" value="ECO:0007669"/>
    <property type="project" value="UniProtKB-KW"/>
</dbReference>
<evidence type="ECO:0000256" key="4">
    <source>
        <dbReference type="ARBA" id="ARBA00022741"/>
    </source>
</evidence>
<reference evidence="11" key="1">
    <citation type="journal article" date="2012" name="MBio">
        <title>Comparative genome analysis of Trichophyton rubrum and related dermatophytes reveals candidate genes involved in infection.</title>
        <authorList>
            <person name="Martinez D.A."/>
            <person name="Oliver B.G."/>
            <person name="Graeser Y."/>
            <person name="Goldberg J.M."/>
            <person name="Li W."/>
            <person name="Martinez-Rossi N.M."/>
            <person name="Monod M."/>
            <person name="Shelest E."/>
            <person name="Barton R.C."/>
            <person name="Birch E."/>
            <person name="Brakhage A.A."/>
            <person name="Chen Z."/>
            <person name="Gurr S.J."/>
            <person name="Heiman D."/>
            <person name="Heitman J."/>
            <person name="Kosti I."/>
            <person name="Rossi A."/>
            <person name="Saif S."/>
            <person name="Samalova M."/>
            <person name="Saunders C.W."/>
            <person name="Shea T."/>
            <person name="Summerbell R.C."/>
            <person name="Xu J."/>
            <person name="Young S."/>
            <person name="Zeng Q."/>
            <person name="Birren B.W."/>
            <person name="Cuomo C.A."/>
            <person name="White T.C."/>
        </authorList>
    </citation>
    <scope>NUCLEOTIDE SEQUENCE [LARGE SCALE GENOMIC DNA]</scope>
    <source>
        <strain evidence="11">ATCC MYA-4606 / CBS 127.97</strain>
    </source>
</reference>
<keyword evidence="6" id="KW-0067">ATP-binding</keyword>
<dbReference type="OrthoDB" id="5979581at2759"/>
<accession>F2Q4H9</accession>
<dbReference type="AlphaFoldDB" id="F2Q4H9"/>
<evidence type="ECO:0000256" key="7">
    <source>
        <dbReference type="ARBA" id="ARBA00047899"/>
    </source>
</evidence>
<keyword evidence="3" id="KW-0808">Transferase</keyword>
<organism evidence="10 11">
    <name type="scientific">Trichophyton equinum (strain ATCC MYA-4606 / CBS 127.97)</name>
    <name type="common">Horse ringworm fungus</name>
    <dbReference type="NCBI Taxonomy" id="559882"/>
    <lineage>
        <taxon>Eukaryota</taxon>
        <taxon>Fungi</taxon>
        <taxon>Dikarya</taxon>
        <taxon>Ascomycota</taxon>
        <taxon>Pezizomycotina</taxon>
        <taxon>Eurotiomycetes</taxon>
        <taxon>Eurotiomycetidae</taxon>
        <taxon>Onygenales</taxon>
        <taxon>Arthrodermataceae</taxon>
        <taxon>Trichophyton</taxon>
    </lineage>
</organism>
<evidence type="ECO:0000256" key="2">
    <source>
        <dbReference type="ARBA" id="ARBA00022527"/>
    </source>
</evidence>
<evidence type="ECO:0000256" key="5">
    <source>
        <dbReference type="ARBA" id="ARBA00022777"/>
    </source>
</evidence>
<dbReference type="HOGENOM" id="CLU_000288_81_2_1"/>
<dbReference type="Proteomes" id="UP000009169">
    <property type="component" value="Unassembled WGS sequence"/>
</dbReference>
<dbReference type="GO" id="GO:0000245">
    <property type="term" value="P:spliceosomal complex assembly"/>
    <property type="evidence" value="ECO:0007669"/>
    <property type="project" value="TreeGrafter"/>
</dbReference>
<sequence>MERWTQDRRKPATSNTPKYEYIEDCEELERYSPGGYHPVELGDQLCNGRYRVVQILGDGGSSTVWLASDKIQQKLVTVKIKKANSDDQEEDIMAQLHDMPSIRRLEDVFVEHGPNGAHRCLVMEAGLCSLRRARLMAAHELLHLPTARAIIADLALIVQSLHDRGIVHGDIHGGNILLRLSEDIRQITDAATINQRFGSSFRQPIVRRDGLPLDAGVPTHVVGLAGLSVRSDEITDSHLPIMLSDFTSSYRPSKTRQI</sequence>
<comment type="catalytic activity">
    <reaction evidence="8">
        <text>L-seryl-[protein] + ATP = O-phospho-L-seryl-[protein] + ADP + H(+)</text>
        <dbReference type="Rhea" id="RHEA:17989"/>
        <dbReference type="Rhea" id="RHEA-COMP:9863"/>
        <dbReference type="Rhea" id="RHEA-COMP:11604"/>
        <dbReference type="ChEBI" id="CHEBI:15378"/>
        <dbReference type="ChEBI" id="CHEBI:29999"/>
        <dbReference type="ChEBI" id="CHEBI:30616"/>
        <dbReference type="ChEBI" id="CHEBI:83421"/>
        <dbReference type="ChEBI" id="CHEBI:456216"/>
        <dbReference type="EC" id="2.7.11.1"/>
    </reaction>
</comment>
<dbReference type="EC" id="2.7.11.1" evidence="1"/>